<dbReference type="Pfam" id="PF00526">
    <property type="entry name" value="Dicty_CTDC"/>
    <property type="match status" value="1"/>
</dbReference>
<sequence length="745" mass="80050">MTVSSRTLLCLSLLMAALSCRDCRDPNIAGVTGALRFEPTELRFDAVYADGVARTRDVTLINEGRATVDVKWTSLAAPFASELPTRLVPGANTVTIQFTPTAPGRFSQRLGVQFDDGSGSNREELNEQGATLDIAAVVRETPTCTASSACLTARFDLLRETCVEDPVEDGTTCDSDSLCLVNPRCEAGRCVGTARTCEDNNKCTIDVCYPLTGCEFLPAPPCPGDGLCMGGTCDPQTGCNMTPREDGALCGTTGESESCTEVKVCIEGACVVRDPPDGYVCAEASPCSVEGRCVGDVCVKATPPTTLQPRWSYDARFDFDPDAGTFYPPGLHDFVLEPGGEMSLSGFFGAPSNLRANTPAAKPTPMGTSRRCILWGNRYVCADYPSFPNGQVSGIDLATGDTLWTFNMRTARPDFLAIAPVMFLARLVVQGSDRLAAVFEGYPTDDNQGTQCRRYFIAVIDAQGNLVQAQHITDPLLDQCNHPHPYGVAADALGNLFVAFSPTLSPQAPLVPDDTTLIMSWSRDGVFRWKRTNTGMRGGELAVARGLLYAEYTSSVVEATSGIPVFSIPTELGRAVTSNSRLIPAPMEFGTTLSGYEAGQSTLRWTRQLPDQWTFWSDQLRLARWQTSKGQRTIALTWLQRGSLVAPEFALYGVDVQDGSEAFVCKTYLPVIRTPPQLFEVANGSLGVMNGAMDFDDASPACNKCDPPLAGSSGSFFSISTPTLSVADEPWVGTFGGAGHDHREN</sequence>
<proteinExistence type="predicted"/>
<dbReference type="PROSITE" id="PS51257">
    <property type="entry name" value="PROKAR_LIPOPROTEIN"/>
    <property type="match status" value="1"/>
</dbReference>
<dbReference type="Gene3D" id="2.60.40.10">
    <property type="entry name" value="Immunoglobulins"/>
    <property type="match status" value="1"/>
</dbReference>
<organism evidence="1 2">
    <name type="scientific">Archangium gephyra</name>
    <dbReference type="NCBI Taxonomy" id="48"/>
    <lineage>
        <taxon>Bacteria</taxon>
        <taxon>Pseudomonadati</taxon>
        <taxon>Myxococcota</taxon>
        <taxon>Myxococcia</taxon>
        <taxon>Myxococcales</taxon>
        <taxon>Cystobacterineae</taxon>
        <taxon>Archangiaceae</taxon>
        <taxon>Archangium</taxon>
    </lineage>
</organism>
<gene>
    <name evidence="1" type="ORF">DI536_34475</name>
</gene>
<dbReference type="AlphaFoldDB" id="A0A2W5UM40"/>
<dbReference type="InterPro" id="IPR013783">
    <property type="entry name" value="Ig-like_fold"/>
</dbReference>
<reference evidence="1 2" key="1">
    <citation type="submission" date="2017-08" db="EMBL/GenBank/DDBJ databases">
        <title>Infants hospitalized years apart are colonized by the same room-sourced microbial strains.</title>
        <authorList>
            <person name="Brooks B."/>
            <person name="Olm M.R."/>
            <person name="Firek B.A."/>
            <person name="Baker R."/>
            <person name="Thomas B.C."/>
            <person name="Morowitz M.J."/>
            <person name="Banfield J.F."/>
        </authorList>
    </citation>
    <scope>NUCLEOTIDE SEQUENCE [LARGE SCALE GENOMIC DNA]</scope>
    <source>
        <strain evidence="1">S2_003_000_R2_14</strain>
    </source>
</reference>
<name>A0A2W5UM40_9BACT</name>
<dbReference type="InterPro" id="IPR011047">
    <property type="entry name" value="Quinoprotein_ADH-like_sf"/>
</dbReference>
<dbReference type="Proteomes" id="UP000249061">
    <property type="component" value="Unassembled WGS sequence"/>
</dbReference>
<evidence type="ECO:0000313" key="1">
    <source>
        <dbReference type="EMBL" id="PZR04324.1"/>
    </source>
</evidence>
<dbReference type="EMBL" id="QFQP01000060">
    <property type="protein sequence ID" value="PZR04324.1"/>
    <property type="molecule type" value="Genomic_DNA"/>
</dbReference>
<comment type="caution">
    <text evidence="1">The sequence shown here is derived from an EMBL/GenBank/DDBJ whole genome shotgun (WGS) entry which is preliminary data.</text>
</comment>
<evidence type="ECO:0000313" key="2">
    <source>
        <dbReference type="Proteomes" id="UP000249061"/>
    </source>
</evidence>
<dbReference type="SUPFAM" id="SSF50998">
    <property type="entry name" value="Quinoprotein alcohol dehydrogenase-like"/>
    <property type="match status" value="1"/>
</dbReference>
<accession>A0A2W5UM40</accession>
<dbReference type="InterPro" id="IPR001673">
    <property type="entry name" value="S_mold_repeat"/>
</dbReference>
<protein>
    <submittedName>
        <fullName evidence="1">Tenascin-X</fullName>
    </submittedName>
</protein>